<comment type="pathway">
    <text evidence="2">Protein modification; protein ubiquitination.</text>
</comment>
<sequence>MFCAEGSSSSKGSFLQQKKAAREDRAHEKRREAAATLIQAHIRGWLARVRFTTRILEEFDNNFLDDAGSDSTTVELIPALEVYRIISRFLLIYKKERDQDRIERVCRYLVLTLDSESPKISYVGVAFNKDHYISWISQMKTVLYHCLSGLDSLKPERVSDHKSILLRLHTLVSFTSPGTWAIQKVKGMEQLKTGMSQLCANIMGHLVNNGFYGTMQALLMKGLGRAKIALKPVTLSAAVTLTLRPLISSQMSDKLVSLFLINIFSVPALVYHLNILSPECISSFITNNLFARSLELLNSEQNLRIVFNALEGSYALCLLANLIQLANIEREEVLRDLCFPSFTFVVTRMLEACQQYVVAKRSNLTHWHPVLGWFAQTIDTSLQDATPSVKLQLACLWTGRIVTHLIEQPLTEFVEKEVPPPIEQQSTSSLGANIFRRAFLEARTNRNNSTKNYRKLGSPDATKIALICSLYQTALHTLTQMKIEILTGLCYQGKILYHMWLFLTTLGPHCGLKAFLDLLAANTKCTAPEFQMLILFADCMTHYVTILDDMEMYEQQDPFKLTDFITMSYFLNQFLYKAVLTNLFVEDGYRQLAMLPSQALKGVIRVRFVNEQGLAEAGIDQDGVFKEFLEETIKRVFDPSLNLFKATSENRLYPSPTSFMQDNHLQLFEFVGRMLGKAVYEGIVVDVPFASFFVSQFSGQTGGALYSWLDELASLDRDLYRSLTLVKHYKGDIRQLELTFSLDEDVLGKLVTHELIPGGRTTAVTNQNKIQYIHHMAHYRMYHQIKEQTTAFIKGFRSIINPEWLSLFSTPELQRLISGDNVPLDLRDLRRHTQYYGGFHDSHRVVCWLWDILEKDFTEEERGLFLKFVTSCSKSPLLGFAHLEPPFSIRCVEVCDDEDTGDTIGTIIANSSVIRGFFTIRKKDPQNRLPTSSTCFNLLKLPNYQKKSTLREKLRYAVTSNTGFELS</sequence>
<dbReference type="EMBL" id="LBMM01000383">
    <property type="protein sequence ID" value="KMQ98699.1"/>
    <property type="molecule type" value="Genomic_DNA"/>
</dbReference>
<evidence type="ECO:0000256" key="10">
    <source>
        <dbReference type="PROSITE-ProRule" id="PRU00104"/>
    </source>
</evidence>
<evidence type="ECO:0000256" key="4">
    <source>
        <dbReference type="ARBA" id="ARBA00022679"/>
    </source>
</evidence>
<evidence type="ECO:0000256" key="9">
    <source>
        <dbReference type="ARBA" id="ARBA00077267"/>
    </source>
</evidence>
<dbReference type="STRING" id="67767.A0A0J7L7F8"/>
<evidence type="ECO:0000259" key="11">
    <source>
        <dbReference type="PROSITE" id="PS50237"/>
    </source>
</evidence>
<gene>
    <name evidence="12" type="ORF">RF55_1142</name>
</gene>
<dbReference type="GO" id="GO:0009966">
    <property type="term" value="P:regulation of signal transduction"/>
    <property type="evidence" value="ECO:0007669"/>
    <property type="project" value="UniProtKB-ARBA"/>
</dbReference>
<dbReference type="Gene3D" id="3.30.2160.10">
    <property type="entry name" value="Hect, E3 ligase catalytic domain"/>
    <property type="match status" value="1"/>
</dbReference>
<feature type="domain" description="HECT" evidence="11">
    <location>
        <begin position="596"/>
        <end position="967"/>
    </location>
</feature>
<dbReference type="Gene3D" id="3.30.2410.10">
    <property type="entry name" value="Hect, E3 ligase catalytic domain"/>
    <property type="match status" value="1"/>
</dbReference>
<comment type="catalytic activity">
    <reaction evidence="1">
        <text>S-ubiquitinyl-[E2 ubiquitin-conjugating enzyme]-L-cysteine + [acceptor protein]-L-lysine = [E2 ubiquitin-conjugating enzyme]-L-cysteine + N(6)-ubiquitinyl-[acceptor protein]-L-lysine.</text>
        <dbReference type="EC" id="2.3.2.26"/>
    </reaction>
</comment>
<reference evidence="12 13" key="1">
    <citation type="submission" date="2015-04" db="EMBL/GenBank/DDBJ databases">
        <title>Lasius niger genome sequencing.</title>
        <authorList>
            <person name="Konorov E.A."/>
            <person name="Nikitin M.A."/>
            <person name="Kirill M.V."/>
            <person name="Chang P."/>
        </authorList>
    </citation>
    <scope>NUCLEOTIDE SEQUENCE [LARGE SCALE GENOMIC DNA]</scope>
    <source>
        <tissue evidence="12">Whole</tissue>
    </source>
</reference>
<dbReference type="InterPro" id="IPR035983">
    <property type="entry name" value="Hect_E3_ubiquitin_ligase"/>
</dbReference>
<dbReference type="PANTHER" id="PTHR45700">
    <property type="entry name" value="UBIQUITIN-PROTEIN LIGASE E3C"/>
    <property type="match status" value="1"/>
</dbReference>
<dbReference type="PROSITE" id="PS50237">
    <property type="entry name" value="HECT"/>
    <property type="match status" value="1"/>
</dbReference>
<dbReference type="FunFam" id="3.30.2410.10:FF:000012">
    <property type="entry name" value="Ubiquitin-protein ligase E3B"/>
    <property type="match status" value="1"/>
</dbReference>
<evidence type="ECO:0000256" key="8">
    <source>
        <dbReference type="ARBA" id="ARBA00067505"/>
    </source>
</evidence>
<dbReference type="GO" id="GO:0016874">
    <property type="term" value="F:ligase activity"/>
    <property type="evidence" value="ECO:0007669"/>
    <property type="project" value="UniProtKB-KW"/>
</dbReference>
<keyword evidence="13" id="KW-1185">Reference proteome</keyword>
<name>A0A0J7L7F8_LASNI</name>
<evidence type="ECO:0000256" key="5">
    <source>
        <dbReference type="ARBA" id="ARBA00022786"/>
    </source>
</evidence>
<evidence type="ECO:0000256" key="7">
    <source>
        <dbReference type="ARBA" id="ARBA00034105"/>
    </source>
</evidence>
<dbReference type="SMART" id="SM00119">
    <property type="entry name" value="HECTc"/>
    <property type="match status" value="1"/>
</dbReference>
<comment type="caution">
    <text evidence="12">The sequence shown here is derived from an EMBL/GenBank/DDBJ whole genome shotgun (WGS) entry which is preliminary data.</text>
</comment>
<evidence type="ECO:0000256" key="6">
    <source>
        <dbReference type="ARBA" id="ARBA00023018"/>
    </source>
</evidence>
<dbReference type="CDD" id="cd00078">
    <property type="entry name" value="HECTc"/>
    <property type="match status" value="1"/>
</dbReference>
<dbReference type="SUPFAM" id="SSF56204">
    <property type="entry name" value="Hect, E3 ligase catalytic domain"/>
    <property type="match status" value="1"/>
</dbReference>
<dbReference type="OrthoDB" id="8068875at2759"/>
<keyword evidence="5 10" id="KW-0833">Ubl conjugation pathway</keyword>
<dbReference type="Gene3D" id="3.90.1750.10">
    <property type="entry name" value="Hect, E3 ligase catalytic domains"/>
    <property type="match status" value="1"/>
</dbReference>
<dbReference type="GO" id="GO:0014069">
    <property type="term" value="C:postsynaptic density"/>
    <property type="evidence" value="ECO:0007669"/>
    <property type="project" value="UniProtKB-SubCell"/>
</dbReference>
<dbReference type="EC" id="2.3.2.26" evidence="3"/>
<dbReference type="InterPro" id="IPR000048">
    <property type="entry name" value="IQ_motif_EF-hand-BS"/>
</dbReference>
<dbReference type="InterPro" id="IPR044611">
    <property type="entry name" value="E3A/B/C-like"/>
</dbReference>
<dbReference type="Proteomes" id="UP000036403">
    <property type="component" value="Unassembled WGS sequence"/>
</dbReference>
<protein>
    <recommendedName>
        <fullName evidence="8">Ubiquitin-protein ligase E3B</fullName>
        <ecNumber evidence="3">2.3.2.26</ecNumber>
    </recommendedName>
    <alternativeName>
        <fullName evidence="9">HECT-type ubiquitin transferase E3B</fullName>
    </alternativeName>
</protein>
<dbReference type="AlphaFoldDB" id="A0A0J7L7F8"/>
<keyword evidence="12" id="KW-0436">Ligase</keyword>
<dbReference type="CDD" id="cd23767">
    <property type="entry name" value="IQCD"/>
    <property type="match status" value="1"/>
</dbReference>
<evidence type="ECO:0000313" key="12">
    <source>
        <dbReference type="EMBL" id="KMQ98699.1"/>
    </source>
</evidence>
<dbReference type="InterPro" id="IPR000569">
    <property type="entry name" value="HECT_dom"/>
</dbReference>
<dbReference type="SMART" id="SM00015">
    <property type="entry name" value="IQ"/>
    <property type="match status" value="1"/>
</dbReference>
<dbReference type="GO" id="GO:0006511">
    <property type="term" value="P:ubiquitin-dependent protein catabolic process"/>
    <property type="evidence" value="ECO:0007669"/>
    <property type="project" value="TreeGrafter"/>
</dbReference>
<comment type="subcellular location">
    <subcellularLocation>
        <location evidence="7">Postsynaptic density</location>
    </subcellularLocation>
</comment>
<organism evidence="12 13">
    <name type="scientific">Lasius niger</name>
    <name type="common">Black garden ant</name>
    <dbReference type="NCBI Taxonomy" id="67767"/>
    <lineage>
        <taxon>Eukaryota</taxon>
        <taxon>Metazoa</taxon>
        <taxon>Ecdysozoa</taxon>
        <taxon>Arthropoda</taxon>
        <taxon>Hexapoda</taxon>
        <taxon>Insecta</taxon>
        <taxon>Pterygota</taxon>
        <taxon>Neoptera</taxon>
        <taxon>Endopterygota</taxon>
        <taxon>Hymenoptera</taxon>
        <taxon>Apocrita</taxon>
        <taxon>Aculeata</taxon>
        <taxon>Formicoidea</taxon>
        <taxon>Formicidae</taxon>
        <taxon>Formicinae</taxon>
        <taxon>Lasius</taxon>
        <taxon>Lasius</taxon>
    </lineage>
</organism>
<keyword evidence="4" id="KW-0808">Transferase</keyword>
<keyword evidence="6" id="KW-0770">Synapse</keyword>
<dbReference type="GO" id="GO:0061630">
    <property type="term" value="F:ubiquitin protein ligase activity"/>
    <property type="evidence" value="ECO:0007669"/>
    <property type="project" value="UniProtKB-EC"/>
</dbReference>
<dbReference type="FunFam" id="3.30.2160.10:FF:000002">
    <property type="entry name" value="Putative Ubiquitin-protein ligase E3C"/>
    <property type="match status" value="1"/>
</dbReference>
<proteinExistence type="predicted"/>
<evidence type="ECO:0000256" key="1">
    <source>
        <dbReference type="ARBA" id="ARBA00000885"/>
    </source>
</evidence>
<dbReference type="Pfam" id="PF00612">
    <property type="entry name" value="IQ"/>
    <property type="match status" value="1"/>
</dbReference>
<feature type="active site" description="Glycyl thioester intermediate" evidence="10">
    <location>
        <position position="935"/>
    </location>
</feature>
<dbReference type="GO" id="GO:0000209">
    <property type="term" value="P:protein polyubiquitination"/>
    <property type="evidence" value="ECO:0007669"/>
    <property type="project" value="InterPro"/>
</dbReference>
<evidence type="ECO:0000256" key="3">
    <source>
        <dbReference type="ARBA" id="ARBA00012485"/>
    </source>
</evidence>
<dbReference type="PaxDb" id="67767-A0A0J7L7F8"/>
<dbReference type="PROSITE" id="PS50096">
    <property type="entry name" value="IQ"/>
    <property type="match status" value="1"/>
</dbReference>
<evidence type="ECO:0000313" key="13">
    <source>
        <dbReference type="Proteomes" id="UP000036403"/>
    </source>
</evidence>
<evidence type="ECO:0000256" key="2">
    <source>
        <dbReference type="ARBA" id="ARBA00004906"/>
    </source>
</evidence>
<dbReference type="Pfam" id="PF00632">
    <property type="entry name" value="HECT"/>
    <property type="match status" value="1"/>
</dbReference>
<accession>A0A0J7L7F8</accession>
<dbReference type="PANTHER" id="PTHR45700:SF3">
    <property type="entry name" value="UBIQUITIN-PROTEIN LIGASE E3B"/>
    <property type="match status" value="1"/>
</dbReference>